<dbReference type="EMBL" id="JPVN01000010">
    <property type="protein sequence ID" value="KGR78705.1"/>
    <property type="molecule type" value="Genomic_DNA"/>
</dbReference>
<evidence type="ECO:0000313" key="2">
    <source>
        <dbReference type="EMBL" id="KGR78705.1"/>
    </source>
</evidence>
<protein>
    <submittedName>
        <fullName evidence="2">RNA-binding protein</fullName>
    </submittedName>
</protein>
<accession>A0A0A3I5B5</accession>
<dbReference type="STRING" id="1384049.CD29_10025"/>
<sequence length="159" mass="18347">MVKGEQIQKSVELFWNKFLAETGRNETSKYIDVFHFELTEKLANELLQLVLVGQKKATASSLFAYQIEGARVPEVGDLSIVTDWEGNPKCVIETTAVTIIPYKEITYDICKREGEDDTLESWQRGHERFYKSEGKSLGYEFTEDMPVVFEDFEVVYQII</sequence>
<dbReference type="SUPFAM" id="SSF88697">
    <property type="entry name" value="PUA domain-like"/>
    <property type="match status" value="1"/>
</dbReference>
<dbReference type="InterPro" id="IPR015947">
    <property type="entry name" value="PUA-like_sf"/>
</dbReference>
<dbReference type="AlphaFoldDB" id="A0A0A3I5B5"/>
<proteinExistence type="predicted"/>
<keyword evidence="3" id="KW-1185">Reference proteome</keyword>
<dbReference type="OrthoDB" id="9807542at2"/>
<dbReference type="InterPro" id="IPR009326">
    <property type="entry name" value="DUF984"/>
</dbReference>
<reference evidence="2 3" key="1">
    <citation type="submission" date="2014-02" db="EMBL/GenBank/DDBJ databases">
        <title>Draft genome sequence of Lysinibacillus manganicus DSM 26584T.</title>
        <authorList>
            <person name="Zhang F."/>
            <person name="Wang G."/>
            <person name="Zhang L."/>
        </authorList>
    </citation>
    <scope>NUCLEOTIDE SEQUENCE [LARGE SCALE GENOMIC DNA]</scope>
    <source>
        <strain evidence="2 3">DSM 26584</strain>
    </source>
</reference>
<organism evidence="2 3">
    <name type="scientific">Ureibacillus manganicus DSM 26584</name>
    <dbReference type="NCBI Taxonomy" id="1384049"/>
    <lineage>
        <taxon>Bacteria</taxon>
        <taxon>Bacillati</taxon>
        <taxon>Bacillota</taxon>
        <taxon>Bacilli</taxon>
        <taxon>Bacillales</taxon>
        <taxon>Caryophanaceae</taxon>
        <taxon>Ureibacillus</taxon>
    </lineage>
</organism>
<dbReference type="SMART" id="SM01022">
    <property type="entry name" value="ASCH"/>
    <property type="match status" value="1"/>
</dbReference>
<dbReference type="PANTHER" id="PTHR39203">
    <property type="entry name" value="CYTOPLASMIC PROTEIN-RELATED"/>
    <property type="match status" value="1"/>
</dbReference>
<dbReference type="eggNOG" id="COG4405">
    <property type="taxonomic scope" value="Bacteria"/>
</dbReference>
<dbReference type="CDD" id="cd06553">
    <property type="entry name" value="ASCH_Ef3133_like"/>
    <property type="match status" value="1"/>
</dbReference>
<dbReference type="Pfam" id="PF04266">
    <property type="entry name" value="ASCH"/>
    <property type="match status" value="1"/>
</dbReference>
<dbReference type="PIRSF" id="PIRSF021320">
    <property type="entry name" value="DUF984"/>
    <property type="match status" value="1"/>
</dbReference>
<dbReference type="Proteomes" id="UP000030416">
    <property type="component" value="Unassembled WGS sequence"/>
</dbReference>
<dbReference type="RefSeq" id="WP_036185941.1">
    <property type="nucleotide sequence ID" value="NZ_AVDA01000010.1"/>
</dbReference>
<evidence type="ECO:0000313" key="3">
    <source>
        <dbReference type="Proteomes" id="UP000030416"/>
    </source>
</evidence>
<gene>
    <name evidence="2" type="ORF">CD29_10025</name>
</gene>
<dbReference type="InterPro" id="IPR007374">
    <property type="entry name" value="ASCH_domain"/>
</dbReference>
<comment type="caution">
    <text evidence="2">The sequence shown here is derived from an EMBL/GenBank/DDBJ whole genome shotgun (WGS) entry which is preliminary data.</text>
</comment>
<feature type="domain" description="ASCH" evidence="1">
    <location>
        <begin position="34"/>
        <end position="156"/>
    </location>
</feature>
<dbReference type="Gene3D" id="3.10.400.10">
    <property type="entry name" value="Sulfate adenylyltransferase"/>
    <property type="match status" value="1"/>
</dbReference>
<dbReference type="PANTHER" id="PTHR39203:SF1">
    <property type="entry name" value="CYTOPLASMIC PROTEIN"/>
    <property type="match status" value="1"/>
</dbReference>
<evidence type="ECO:0000259" key="1">
    <source>
        <dbReference type="SMART" id="SM01022"/>
    </source>
</evidence>
<name>A0A0A3I5B5_9BACL</name>